<dbReference type="EMBL" id="KL647752">
    <property type="protein sequence ID" value="KEY73787.1"/>
    <property type="molecule type" value="Genomic_DNA"/>
</dbReference>
<name>A0A084B8A8_STACB</name>
<dbReference type="OrthoDB" id="4851317at2759"/>
<dbReference type="AlphaFoldDB" id="A0A084B8A8"/>
<accession>A0A084B8A8</accession>
<protein>
    <submittedName>
        <fullName evidence="1">Uncharacterized protein</fullName>
    </submittedName>
</protein>
<gene>
    <name evidence="1" type="ORF">S7711_10664</name>
</gene>
<sequence>MSHHSRPAQETITDSEYWFPDPAKKAVITQYLRLGEEPPCLAWLVVAVFYDKDDVPVWSIERFVTSLDNDSTATANLDPGTSDHPWNTSFHSDGHIEAASIFSSRHLVLDIHAVRSDDQVTDRSSLDAAAAPITYEYNEQADSLDRDTRHWSPESARGDNDYVGTPDIIDTSELAVIRQDNPVAFAHSFRAEPSAWNSYFTSPSAPAWPSAQSIYHAYGTSRDTLPTYYPGLSRRY</sequence>
<evidence type="ECO:0000313" key="2">
    <source>
        <dbReference type="Proteomes" id="UP000028045"/>
    </source>
</evidence>
<dbReference type="Proteomes" id="UP000028045">
    <property type="component" value="Unassembled WGS sequence"/>
</dbReference>
<proteinExistence type="predicted"/>
<organism evidence="1 2">
    <name type="scientific">Stachybotrys chartarum (strain CBS 109288 / IBT 7711)</name>
    <name type="common">Toxic black mold</name>
    <name type="synonym">Stilbospora chartarum</name>
    <dbReference type="NCBI Taxonomy" id="1280523"/>
    <lineage>
        <taxon>Eukaryota</taxon>
        <taxon>Fungi</taxon>
        <taxon>Dikarya</taxon>
        <taxon>Ascomycota</taxon>
        <taxon>Pezizomycotina</taxon>
        <taxon>Sordariomycetes</taxon>
        <taxon>Hypocreomycetidae</taxon>
        <taxon>Hypocreales</taxon>
        <taxon>Stachybotryaceae</taxon>
        <taxon>Stachybotrys</taxon>
    </lineage>
</organism>
<keyword evidence="2" id="KW-1185">Reference proteome</keyword>
<reference evidence="1 2" key="1">
    <citation type="journal article" date="2014" name="BMC Genomics">
        <title>Comparative genome sequencing reveals chemotype-specific gene clusters in the toxigenic black mold Stachybotrys.</title>
        <authorList>
            <person name="Semeiks J."/>
            <person name="Borek D."/>
            <person name="Otwinowski Z."/>
            <person name="Grishin N.V."/>
        </authorList>
    </citation>
    <scope>NUCLEOTIDE SEQUENCE [LARGE SCALE GENOMIC DNA]</scope>
    <source>
        <strain evidence="2">CBS 109288 / IBT 7711</strain>
    </source>
</reference>
<evidence type="ECO:0000313" key="1">
    <source>
        <dbReference type="EMBL" id="KEY73787.1"/>
    </source>
</evidence>
<dbReference type="HOGENOM" id="CLU_1176073_0_0_1"/>